<comment type="similarity">
    <text evidence="1">Belongs to the P-Pant transferase superfamily. Gsp/Sfp/HetI/AcpT family.</text>
</comment>
<dbReference type="Pfam" id="PF01648">
    <property type="entry name" value="ACPS"/>
    <property type="match status" value="1"/>
</dbReference>
<reference evidence="4 5" key="1">
    <citation type="submission" date="2017-11" db="EMBL/GenBank/DDBJ databases">
        <title>Taxonomic description and genome sequences of Spirosoma HA7 sp. nov., isolated from pollen microhabitat of Corylus avellana.</title>
        <authorList>
            <person name="Ambika Manirajan B."/>
            <person name="Suarez C."/>
            <person name="Ratering S."/>
            <person name="Geissler-Plaum R."/>
            <person name="Cardinale M."/>
            <person name="Sylvia S."/>
        </authorList>
    </citation>
    <scope>NUCLEOTIDE SEQUENCE [LARGE SCALE GENOMIC DNA]</scope>
    <source>
        <strain evidence="4 5">HA7</strain>
    </source>
</reference>
<gene>
    <name evidence="4" type="ORF">CWM47_22860</name>
</gene>
<dbReference type="SUPFAM" id="SSF56214">
    <property type="entry name" value="4'-phosphopantetheinyl transferase"/>
    <property type="match status" value="2"/>
</dbReference>
<evidence type="ECO:0000313" key="5">
    <source>
        <dbReference type="Proteomes" id="UP000232883"/>
    </source>
</evidence>
<protein>
    <recommendedName>
        <fullName evidence="3">4'-phosphopantetheinyl transferase domain-containing protein</fullName>
    </recommendedName>
</protein>
<dbReference type="InterPro" id="IPR037143">
    <property type="entry name" value="4-PPantetheinyl_Trfase_dom_sf"/>
</dbReference>
<dbReference type="PANTHER" id="PTHR12215:SF10">
    <property type="entry name" value="L-AMINOADIPATE-SEMIALDEHYDE DEHYDROGENASE-PHOSPHOPANTETHEINYL TRANSFERASE"/>
    <property type="match status" value="1"/>
</dbReference>
<accession>A0A2K8Z3M8</accession>
<organism evidence="4 5">
    <name type="scientific">Spirosoma pollinicola</name>
    <dbReference type="NCBI Taxonomy" id="2057025"/>
    <lineage>
        <taxon>Bacteria</taxon>
        <taxon>Pseudomonadati</taxon>
        <taxon>Bacteroidota</taxon>
        <taxon>Cytophagia</taxon>
        <taxon>Cytophagales</taxon>
        <taxon>Cytophagaceae</taxon>
        <taxon>Spirosoma</taxon>
    </lineage>
</organism>
<dbReference type="InterPro" id="IPR050559">
    <property type="entry name" value="P-Pant_transferase_sf"/>
</dbReference>
<keyword evidence="2" id="KW-0808">Transferase</keyword>
<evidence type="ECO:0000256" key="1">
    <source>
        <dbReference type="ARBA" id="ARBA00010990"/>
    </source>
</evidence>
<name>A0A2K8Z3M8_9BACT</name>
<dbReference type="GO" id="GO:0008897">
    <property type="term" value="F:holo-[acyl-carrier-protein] synthase activity"/>
    <property type="evidence" value="ECO:0007669"/>
    <property type="project" value="InterPro"/>
</dbReference>
<dbReference type="Proteomes" id="UP000232883">
    <property type="component" value="Chromosome"/>
</dbReference>
<dbReference type="AlphaFoldDB" id="A0A2K8Z3M8"/>
<dbReference type="InterPro" id="IPR008278">
    <property type="entry name" value="4-PPantetheinyl_Trfase_dom"/>
</dbReference>
<proteinExistence type="inferred from homology"/>
<dbReference type="GO" id="GO:0019878">
    <property type="term" value="P:lysine biosynthetic process via aminoadipic acid"/>
    <property type="evidence" value="ECO:0007669"/>
    <property type="project" value="TreeGrafter"/>
</dbReference>
<dbReference type="EMBL" id="CP025096">
    <property type="protein sequence ID" value="AUD04434.1"/>
    <property type="molecule type" value="Genomic_DNA"/>
</dbReference>
<dbReference type="RefSeq" id="WP_100990500.1">
    <property type="nucleotide sequence ID" value="NZ_CP025096.1"/>
</dbReference>
<dbReference type="KEGG" id="spir:CWM47_22860"/>
<evidence type="ECO:0000313" key="4">
    <source>
        <dbReference type="EMBL" id="AUD04434.1"/>
    </source>
</evidence>
<dbReference type="OrthoDB" id="9808281at2"/>
<dbReference type="GO" id="GO:0005829">
    <property type="term" value="C:cytosol"/>
    <property type="evidence" value="ECO:0007669"/>
    <property type="project" value="TreeGrafter"/>
</dbReference>
<evidence type="ECO:0000256" key="2">
    <source>
        <dbReference type="ARBA" id="ARBA00022679"/>
    </source>
</evidence>
<dbReference type="PANTHER" id="PTHR12215">
    <property type="entry name" value="PHOSPHOPANTETHEINE TRANSFERASE"/>
    <property type="match status" value="1"/>
</dbReference>
<dbReference type="GO" id="GO:0000287">
    <property type="term" value="F:magnesium ion binding"/>
    <property type="evidence" value="ECO:0007669"/>
    <property type="project" value="InterPro"/>
</dbReference>
<dbReference type="Gene3D" id="3.90.470.20">
    <property type="entry name" value="4'-phosphopantetheinyl transferase domain"/>
    <property type="match status" value="2"/>
</dbReference>
<feature type="domain" description="4'-phosphopantetheinyl transferase" evidence="3">
    <location>
        <begin position="107"/>
        <end position="172"/>
    </location>
</feature>
<evidence type="ECO:0000259" key="3">
    <source>
        <dbReference type="Pfam" id="PF01648"/>
    </source>
</evidence>
<sequence length="219" mass="24960">MPSRTLYVYWAEHDPYLPPVPEDDLHLSVRVQQRWKRYRTLQQQNMSLLAKRLLFFGLQQLRWRVGGDLADFSYHPSGKPYLADLPVHFSLSHSKQVAVCVLSADMPVGVDVQEWLPVPPDSEGLFIVTDERQKVGSADRLALWSQKEAAYKAVGSDLGVSFSQFRFSEPQRVTCPQMTLELIPQFIRQGYICCLAVPSPDSLPLAPIQIAVERVLYPY</sequence>
<keyword evidence="5" id="KW-1185">Reference proteome</keyword>